<feature type="chain" id="PRO_5009301965" evidence="1">
    <location>
        <begin position="18"/>
        <end position="133"/>
    </location>
</feature>
<protein>
    <submittedName>
        <fullName evidence="2">Uncharacterized protein</fullName>
    </submittedName>
</protein>
<dbReference type="RefSeq" id="WP_149755496.1">
    <property type="nucleotide sequence ID" value="NZ_FOMS01000004.1"/>
</dbReference>
<evidence type="ECO:0000313" key="2">
    <source>
        <dbReference type="EMBL" id="SFD93310.1"/>
    </source>
</evidence>
<dbReference type="Proteomes" id="UP000325289">
    <property type="component" value="Unassembled WGS sequence"/>
</dbReference>
<dbReference type="EMBL" id="FOMS01000004">
    <property type="protein sequence ID" value="SFD93310.1"/>
    <property type="molecule type" value="Genomic_DNA"/>
</dbReference>
<name>A0A1I1WJP4_9RHOB</name>
<reference evidence="2 3" key="1">
    <citation type="submission" date="2016-10" db="EMBL/GenBank/DDBJ databases">
        <authorList>
            <person name="Varghese N."/>
            <person name="Submissions S."/>
        </authorList>
    </citation>
    <scope>NUCLEOTIDE SEQUENCE [LARGE SCALE GENOMIC DNA]</scope>
    <source>
        <strain evidence="3">YIM D21,KCTC 23444,ACCC 10710</strain>
    </source>
</reference>
<accession>A0A1I1WJP4</accession>
<organism evidence="2 3">
    <name type="scientific">Roseivivax sediminis</name>
    <dbReference type="NCBI Taxonomy" id="936889"/>
    <lineage>
        <taxon>Bacteria</taxon>
        <taxon>Pseudomonadati</taxon>
        <taxon>Pseudomonadota</taxon>
        <taxon>Alphaproteobacteria</taxon>
        <taxon>Rhodobacterales</taxon>
        <taxon>Roseobacteraceae</taxon>
        <taxon>Roseivivax</taxon>
    </lineage>
</organism>
<gene>
    <name evidence="2" type="ORF">SAMN04515678_104268</name>
</gene>
<evidence type="ECO:0000313" key="3">
    <source>
        <dbReference type="Proteomes" id="UP000325289"/>
    </source>
</evidence>
<proteinExistence type="predicted"/>
<sequence>MIRALALALTLATPALAAETGAMSGAEFDAYTEGKTLYFGQDGAAYGVERYLPDQRVVWSFLDGECKTGRWYEQSGQICFVYEDNPTPQCWSFYRAPQGGLRAVFENDPARTTLYEARQDEEPMLCKGPDVGV</sequence>
<keyword evidence="3" id="KW-1185">Reference proteome</keyword>
<evidence type="ECO:0000256" key="1">
    <source>
        <dbReference type="SAM" id="SignalP"/>
    </source>
</evidence>
<keyword evidence="1" id="KW-0732">Signal</keyword>
<dbReference type="AlphaFoldDB" id="A0A1I1WJP4"/>
<dbReference type="OrthoDB" id="7304934at2"/>
<feature type="signal peptide" evidence="1">
    <location>
        <begin position="1"/>
        <end position="17"/>
    </location>
</feature>